<dbReference type="InterPro" id="IPR009057">
    <property type="entry name" value="Homeodomain-like_sf"/>
</dbReference>
<evidence type="ECO:0000256" key="2">
    <source>
        <dbReference type="PROSITE-ProRule" id="PRU00335"/>
    </source>
</evidence>
<sequence length="201" mass="21403">MTERVRRRGRRPAGEDTRATILEAAREEFALKGYAATSLRAVARRAGVDPALVHHYFDGKDDLFTATLDAPANPAALVGGILTESGSLEGVGERVVATFLGLWDDADAQDRLRGLLRNALEHEAALQAFREYLTADVLGRLGVLMPEAEAPLRTGLVGSQLIGLAVARYVVRLPGIADADPAALATAVGPTLQRYLSGPVH</sequence>
<evidence type="ECO:0000259" key="3">
    <source>
        <dbReference type="PROSITE" id="PS50977"/>
    </source>
</evidence>
<dbReference type="EMBL" id="JAVDYG010000001">
    <property type="protein sequence ID" value="MDR7362441.1"/>
    <property type="molecule type" value="Genomic_DNA"/>
</dbReference>
<dbReference type="InterPro" id="IPR036271">
    <property type="entry name" value="Tet_transcr_reg_TetR-rel_C_sf"/>
</dbReference>
<accession>A0ABU2BVZ1</accession>
<name>A0ABU2BVZ1_9ACTN</name>
<dbReference type="SUPFAM" id="SSF48498">
    <property type="entry name" value="Tetracyclin repressor-like, C-terminal domain"/>
    <property type="match status" value="1"/>
</dbReference>
<dbReference type="RefSeq" id="WP_310301755.1">
    <property type="nucleotide sequence ID" value="NZ_BAAAPS010000008.1"/>
</dbReference>
<keyword evidence="5" id="KW-1185">Reference proteome</keyword>
<dbReference type="PANTHER" id="PTHR30055">
    <property type="entry name" value="HTH-TYPE TRANSCRIPTIONAL REGULATOR RUTR"/>
    <property type="match status" value="1"/>
</dbReference>
<dbReference type="PROSITE" id="PS50977">
    <property type="entry name" value="HTH_TETR_2"/>
    <property type="match status" value="1"/>
</dbReference>
<organism evidence="4 5">
    <name type="scientific">Nocardioides marmoribigeumensis</name>
    <dbReference type="NCBI Taxonomy" id="433649"/>
    <lineage>
        <taxon>Bacteria</taxon>
        <taxon>Bacillati</taxon>
        <taxon>Actinomycetota</taxon>
        <taxon>Actinomycetes</taxon>
        <taxon>Propionibacteriales</taxon>
        <taxon>Nocardioidaceae</taxon>
        <taxon>Nocardioides</taxon>
    </lineage>
</organism>
<dbReference type="SUPFAM" id="SSF46689">
    <property type="entry name" value="Homeodomain-like"/>
    <property type="match status" value="1"/>
</dbReference>
<evidence type="ECO:0000313" key="4">
    <source>
        <dbReference type="EMBL" id="MDR7362441.1"/>
    </source>
</evidence>
<dbReference type="PRINTS" id="PR00455">
    <property type="entry name" value="HTHTETR"/>
</dbReference>
<dbReference type="InterPro" id="IPR041678">
    <property type="entry name" value="TetR_C_16"/>
</dbReference>
<keyword evidence="1 2" id="KW-0238">DNA-binding</keyword>
<comment type="caution">
    <text evidence="4">The sequence shown here is derived from an EMBL/GenBank/DDBJ whole genome shotgun (WGS) entry which is preliminary data.</text>
</comment>
<gene>
    <name evidence="4" type="ORF">J2S63_001994</name>
</gene>
<dbReference type="InterPro" id="IPR001647">
    <property type="entry name" value="HTH_TetR"/>
</dbReference>
<feature type="domain" description="HTH tetR-type" evidence="3">
    <location>
        <begin position="15"/>
        <end position="75"/>
    </location>
</feature>
<feature type="DNA-binding region" description="H-T-H motif" evidence="2">
    <location>
        <begin position="38"/>
        <end position="57"/>
    </location>
</feature>
<dbReference type="Pfam" id="PF17920">
    <property type="entry name" value="TetR_C_16"/>
    <property type="match status" value="1"/>
</dbReference>
<proteinExistence type="predicted"/>
<dbReference type="InterPro" id="IPR050109">
    <property type="entry name" value="HTH-type_TetR-like_transc_reg"/>
</dbReference>
<reference evidence="4 5" key="1">
    <citation type="submission" date="2023-07" db="EMBL/GenBank/DDBJ databases">
        <title>Sequencing the genomes of 1000 actinobacteria strains.</title>
        <authorList>
            <person name="Klenk H.-P."/>
        </authorList>
    </citation>
    <scope>NUCLEOTIDE SEQUENCE [LARGE SCALE GENOMIC DNA]</scope>
    <source>
        <strain evidence="4 5">DSM 19426</strain>
    </source>
</reference>
<dbReference type="PANTHER" id="PTHR30055:SF235">
    <property type="entry name" value="TRANSCRIPTIONAL REGULATORY PROTEIN"/>
    <property type="match status" value="1"/>
</dbReference>
<dbReference type="Gene3D" id="1.10.357.10">
    <property type="entry name" value="Tetracycline Repressor, domain 2"/>
    <property type="match status" value="1"/>
</dbReference>
<evidence type="ECO:0000256" key="1">
    <source>
        <dbReference type="ARBA" id="ARBA00023125"/>
    </source>
</evidence>
<dbReference type="Gene3D" id="1.10.10.60">
    <property type="entry name" value="Homeodomain-like"/>
    <property type="match status" value="1"/>
</dbReference>
<dbReference type="Pfam" id="PF00440">
    <property type="entry name" value="TetR_N"/>
    <property type="match status" value="1"/>
</dbReference>
<dbReference type="Proteomes" id="UP001183648">
    <property type="component" value="Unassembled WGS sequence"/>
</dbReference>
<evidence type="ECO:0000313" key="5">
    <source>
        <dbReference type="Proteomes" id="UP001183648"/>
    </source>
</evidence>
<protein>
    <submittedName>
        <fullName evidence="4">AcrR family transcriptional regulator</fullName>
    </submittedName>
</protein>